<name>A0ACC3BKZ6_PYRYE</name>
<sequence>MITPLSMFFATYVHFSQKSFAQGTRHPFLALTPPTTGTPMIFGAWIPPLAAALWSPLTGAVSVVLVLTELGARRPVRVPRISDASVASGSSRVAFIILGGFSAFFLWAAAVTVYSVLLAGGGGRGDRVSRWRRQPRGDAAGAGAGDERSAAPPPRLVPSWASHLALLCAAIASVALVVASSTNVFSGAHDNAVQLYVVAELVFLAVLLVALLRGRSRLGVPALIAALSALAGVAVGVVLLISSLLLIRGETGGANVVTPATLSAGERVPESVAVYFNLFSLGEYAFLLSLSALYLLLAWALRADKVHFGAVSAAAADAFVAAGAGGERGSEGAVLSSSALSDDAEGGEEGGRAQAAPPV</sequence>
<comment type="caution">
    <text evidence="1">The sequence shown here is derived from an EMBL/GenBank/DDBJ whole genome shotgun (WGS) entry which is preliminary data.</text>
</comment>
<dbReference type="EMBL" id="CM020618">
    <property type="protein sequence ID" value="KAK1858649.1"/>
    <property type="molecule type" value="Genomic_DNA"/>
</dbReference>
<accession>A0ACC3BKZ6</accession>
<organism evidence="1 2">
    <name type="scientific">Pyropia yezoensis</name>
    <name type="common">Susabi-nori</name>
    <name type="synonym">Porphyra yezoensis</name>
    <dbReference type="NCBI Taxonomy" id="2788"/>
    <lineage>
        <taxon>Eukaryota</taxon>
        <taxon>Rhodophyta</taxon>
        <taxon>Bangiophyceae</taxon>
        <taxon>Bangiales</taxon>
        <taxon>Bangiaceae</taxon>
        <taxon>Pyropia</taxon>
    </lineage>
</organism>
<proteinExistence type="predicted"/>
<dbReference type="Proteomes" id="UP000798662">
    <property type="component" value="Chromosome 1"/>
</dbReference>
<evidence type="ECO:0000313" key="1">
    <source>
        <dbReference type="EMBL" id="KAK1858649.1"/>
    </source>
</evidence>
<protein>
    <submittedName>
        <fullName evidence="1">Uncharacterized protein</fullName>
    </submittedName>
</protein>
<gene>
    <name evidence="1" type="ORF">I4F81_001250</name>
</gene>
<reference evidence="1" key="1">
    <citation type="submission" date="2019-11" db="EMBL/GenBank/DDBJ databases">
        <title>Nori genome reveals adaptations in red seaweeds to the harsh intertidal environment.</title>
        <authorList>
            <person name="Wang D."/>
            <person name="Mao Y."/>
        </authorList>
    </citation>
    <scope>NUCLEOTIDE SEQUENCE</scope>
    <source>
        <tissue evidence="1">Gametophyte</tissue>
    </source>
</reference>
<keyword evidence="2" id="KW-1185">Reference proteome</keyword>
<evidence type="ECO:0000313" key="2">
    <source>
        <dbReference type="Proteomes" id="UP000798662"/>
    </source>
</evidence>